<dbReference type="EMBL" id="CAJZBQ010000004">
    <property type="protein sequence ID" value="CAG9311385.1"/>
    <property type="molecule type" value="Genomic_DNA"/>
</dbReference>
<name>A0AAU9IBV2_9CILI</name>
<feature type="transmembrane region" description="Helical" evidence="1">
    <location>
        <begin position="55"/>
        <end position="75"/>
    </location>
</feature>
<protein>
    <submittedName>
        <fullName evidence="2">Uncharacterized protein</fullName>
    </submittedName>
</protein>
<reference evidence="2" key="1">
    <citation type="submission" date="2021-09" db="EMBL/GenBank/DDBJ databases">
        <authorList>
            <consortium name="AG Swart"/>
            <person name="Singh M."/>
            <person name="Singh A."/>
            <person name="Seah K."/>
            <person name="Emmerich C."/>
        </authorList>
    </citation>
    <scope>NUCLEOTIDE SEQUENCE</scope>
    <source>
        <strain evidence="2">ATCC30299</strain>
    </source>
</reference>
<proteinExistence type="predicted"/>
<evidence type="ECO:0000313" key="3">
    <source>
        <dbReference type="Proteomes" id="UP001162131"/>
    </source>
</evidence>
<dbReference type="AlphaFoldDB" id="A0AAU9IBV2"/>
<organism evidence="2 3">
    <name type="scientific">Blepharisma stoltei</name>
    <dbReference type="NCBI Taxonomy" id="1481888"/>
    <lineage>
        <taxon>Eukaryota</taxon>
        <taxon>Sar</taxon>
        <taxon>Alveolata</taxon>
        <taxon>Ciliophora</taxon>
        <taxon>Postciliodesmatophora</taxon>
        <taxon>Heterotrichea</taxon>
        <taxon>Heterotrichida</taxon>
        <taxon>Blepharismidae</taxon>
        <taxon>Blepharisma</taxon>
    </lineage>
</organism>
<keyword evidence="1" id="KW-1133">Transmembrane helix</keyword>
<dbReference type="Proteomes" id="UP001162131">
    <property type="component" value="Unassembled WGS sequence"/>
</dbReference>
<accession>A0AAU9IBV2</accession>
<comment type="caution">
    <text evidence="2">The sequence shown here is derived from an EMBL/GenBank/DDBJ whole genome shotgun (WGS) entry which is preliminary data.</text>
</comment>
<gene>
    <name evidence="2" type="ORF">BSTOLATCC_MIC3675</name>
</gene>
<keyword evidence="3" id="KW-1185">Reference proteome</keyword>
<evidence type="ECO:0000256" key="1">
    <source>
        <dbReference type="SAM" id="Phobius"/>
    </source>
</evidence>
<keyword evidence="1" id="KW-0812">Transmembrane</keyword>
<evidence type="ECO:0000313" key="2">
    <source>
        <dbReference type="EMBL" id="CAG9311385.1"/>
    </source>
</evidence>
<sequence>MPKFTWTQLMTWEREAVRRRVPLEIPGLIPREEIPNNRYLIRPGGSFERNGQKVIFNHISMVRIGFFALFFLAGYQVLRPAKWGWENEIEHHNFSFDNCVYPKLSSNMVPYHESVVGFP</sequence>
<keyword evidence="1" id="KW-0472">Membrane</keyword>